<evidence type="ECO:0000259" key="2">
    <source>
        <dbReference type="Pfam" id="PF13439"/>
    </source>
</evidence>
<dbReference type="Pfam" id="PF00534">
    <property type="entry name" value="Glycos_transf_1"/>
    <property type="match status" value="1"/>
</dbReference>
<dbReference type="Proteomes" id="UP000509302">
    <property type="component" value="Chromosome"/>
</dbReference>
<dbReference type="RefSeq" id="WP_179242813.1">
    <property type="nucleotide sequence ID" value="NZ_CP058595.1"/>
</dbReference>
<dbReference type="Gene3D" id="3.40.50.2000">
    <property type="entry name" value="Glycogen Phosphorylase B"/>
    <property type="match status" value="2"/>
</dbReference>
<dbReference type="PANTHER" id="PTHR12526">
    <property type="entry name" value="GLYCOSYLTRANSFERASE"/>
    <property type="match status" value="1"/>
</dbReference>
<reference evidence="3 4" key="1">
    <citation type="journal article" date="2006" name="Int. J. Syst. Evol. Microbiol.">
        <title>Costertonia aggregata gen. nov., sp. nov., a mesophilic marine bacterium of the family Flavobacteriaceae, isolated from a mature biofilm.</title>
        <authorList>
            <person name="Kwon K.K."/>
            <person name="Lee Y.K."/>
            <person name="Lee H.K."/>
        </authorList>
    </citation>
    <scope>NUCLEOTIDE SEQUENCE [LARGE SCALE GENOMIC DNA]</scope>
    <source>
        <strain evidence="3 4">KCCM 42265</strain>
    </source>
</reference>
<dbReference type="KEGG" id="cagg:HYG79_14655"/>
<organism evidence="3 4">
    <name type="scientific">Costertonia aggregata</name>
    <dbReference type="NCBI Taxonomy" id="343403"/>
    <lineage>
        <taxon>Bacteria</taxon>
        <taxon>Pseudomonadati</taxon>
        <taxon>Bacteroidota</taxon>
        <taxon>Flavobacteriia</taxon>
        <taxon>Flavobacteriales</taxon>
        <taxon>Flavobacteriaceae</taxon>
        <taxon>Costertonia</taxon>
    </lineage>
</organism>
<feature type="domain" description="Glycosyl transferase family 1" evidence="1">
    <location>
        <begin position="167"/>
        <end position="314"/>
    </location>
</feature>
<dbReference type="SUPFAM" id="SSF53756">
    <property type="entry name" value="UDP-Glycosyltransferase/glycogen phosphorylase"/>
    <property type="match status" value="1"/>
</dbReference>
<accession>A0A7H9ASV2</accession>
<evidence type="ECO:0000313" key="3">
    <source>
        <dbReference type="EMBL" id="QLG46534.1"/>
    </source>
</evidence>
<dbReference type="InterPro" id="IPR001296">
    <property type="entry name" value="Glyco_trans_1"/>
</dbReference>
<dbReference type="CDD" id="cd03802">
    <property type="entry name" value="GT4_AviGT4-like"/>
    <property type="match status" value="1"/>
</dbReference>
<dbReference type="InterPro" id="IPR028098">
    <property type="entry name" value="Glyco_trans_4-like_N"/>
</dbReference>
<keyword evidence="3" id="KW-0808">Transferase</keyword>
<dbReference type="Pfam" id="PF13439">
    <property type="entry name" value="Glyco_transf_4"/>
    <property type="match status" value="1"/>
</dbReference>
<feature type="domain" description="Glycosyltransferase subfamily 4-like N-terminal" evidence="2">
    <location>
        <begin position="23"/>
        <end position="120"/>
    </location>
</feature>
<sequence>MKIAILSPIAWRTPPKNYGPWEKVASVLTEGLVKTGMDVTLFATANSLTTAQLDAVCPTPYEEDKAIDPKVWECLHISNLMEKASEFDIIHNHFDFLPLSYSRLINTPMVTTIHGFSSEKILPVYKKYNPTTNYISISDADRHADLDYLTTVYHGISCTDFSFSEIKENYLLFYGRIHPDKGTHTAIEISKECGIPLVMAGPVQDQYYYRRDIAPHVDGKNVKYLGSVSQTEGNQLLGRAKALLHPIYFEEPFGLSVAEAMMCGTPVIAHPKGSMPELIKNGKTGFLVDSVESAIEAVGKLDKIINHDCRAHAMQHFSVQRMVENYIEEYARILA</sequence>
<evidence type="ECO:0000313" key="4">
    <source>
        <dbReference type="Proteomes" id="UP000509302"/>
    </source>
</evidence>
<dbReference type="PANTHER" id="PTHR12526:SF595">
    <property type="entry name" value="BLL5217 PROTEIN"/>
    <property type="match status" value="1"/>
</dbReference>
<proteinExistence type="predicted"/>
<keyword evidence="4" id="KW-1185">Reference proteome</keyword>
<name>A0A7H9ASV2_9FLAO</name>
<protein>
    <submittedName>
        <fullName evidence="3">Glycosyltransferase family 4 protein</fullName>
    </submittedName>
</protein>
<dbReference type="GO" id="GO:0016757">
    <property type="term" value="F:glycosyltransferase activity"/>
    <property type="evidence" value="ECO:0007669"/>
    <property type="project" value="InterPro"/>
</dbReference>
<dbReference type="EMBL" id="CP058595">
    <property type="protein sequence ID" value="QLG46534.1"/>
    <property type="molecule type" value="Genomic_DNA"/>
</dbReference>
<dbReference type="AlphaFoldDB" id="A0A7H9ASV2"/>
<gene>
    <name evidence="3" type="ORF">HYG79_14655</name>
</gene>
<evidence type="ECO:0000259" key="1">
    <source>
        <dbReference type="Pfam" id="PF00534"/>
    </source>
</evidence>